<comment type="caution">
    <text evidence="2">The sequence shown here is derived from an EMBL/GenBank/DDBJ whole genome shotgun (WGS) entry which is preliminary data.</text>
</comment>
<dbReference type="InterPro" id="IPR010870">
    <property type="entry name" value="Porin_O/P"/>
</dbReference>
<dbReference type="SUPFAM" id="SSF56935">
    <property type="entry name" value="Porins"/>
    <property type="match status" value="1"/>
</dbReference>
<dbReference type="Pfam" id="PF07396">
    <property type="entry name" value="Porin_O_P"/>
    <property type="match status" value="1"/>
</dbReference>
<evidence type="ECO:0000256" key="1">
    <source>
        <dbReference type="SAM" id="SignalP"/>
    </source>
</evidence>
<dbReference type="Proteomes" id="UP000219329">
    <property type="component" value="Unassembled WGS sequence"/>
</dbReference>
<organism evidence="2 3">
    <name type="scientific">OM182 bacterium MED-G28</name>
    <dbReference type="NCBI Taxonomy" id="1986256"/>
    <lineage>
        <taxon>Bacteria</taxon>
        <taxon>Pseudomonadati</taxon>
        <taxon>Pseudomonadota</taxon>
        <taxon>Gammaproteobacteria</taxon>
        <taxon>OMG group</taxon>
        <taxon>OM182 clade</taxon>
    </lineage>
</organism>
<dbReference type="EMBL" id="NTJZ01000019">
    <property type="protein sequence ID" value="PDH32255.1"/>
    <property type="molecule type" value="Genomic_DNA"/>
</dbReference>
<feature type="signal peptide" evidence="1">
    <location>
        <begin position="1"/>
        <end position="23"/>
    </location>
</feature>
<dbReference type="InterPro" id="IPR023614">
    <property type="entry name" value="Porin_dom_sf"/>
</dbReference>
<evidence type="ECO:0000313" key="3">
    <source>
        <dbReference type="Proteomes" id="UP000219329"/>
    </source>
</evidence>
<evidence type="ECO:0008006" key="4">
    <source>
        <dbReference type="Google" id="ProtNLM"/>
    </source>
</evidence>
<sequence length="367" mass="41404">MNVLKQIAVPCAACLLISPTIFAAENGPTIEFGGRLHADTTDYDNDNFQYSEGSELRRARLFVRGDLNEDWDYKLQYDFAPNHAQLKDGYIRYNGFTNSRITLGNFKQFSSLEELTSSNNITFTERSLPNALVSSRRFGIGFQNWSDRYSAAVSAYTHDANNAIRGEGIAGRFVYRPDLGDETLLHLGVALARESDDNDSIRRRARPESHQDSHRIVNTGTITGVDDFDKIGFEAAFVRGRFSAQSEYVSQNIQRHTDPDLSFNGYYAYLSYFLTEDSRPYSISDAAFGTVTPSSEKGAWELAARFSNLELNDNEIQGGEVDSITLGVNYYMTRDLRFTANYIMSDSDLAGFSDDPNILQMRIRFTF</sequence>
<proteinExistence type="predicted"/>
<accession>A0A2A5W6U5</accession>
<keyword evidence="1" id="KW-0732">Signal</keyword>
<reference evidence="2 3" key="1">
    <citation type="submission" date="2017-08" db="EMBL/GenBank/DDBJ databases">
        <title>Fine stratification of microbial communities through a metagenomic profile of the photic zone.</title>
        <authorList>
            <person name="Haro-Moreno J.M."/>
            <person name="Lopez-Perez M."/>
            <person name="De La Torre J."/>
            <person name="Picazo A."/>
            <person name="Camacho A."/>
            <person name="Rodriguez-Valera F."/>
        </authorList>
    </citation>
    <scope>NUCLEOTIDE SEQUENCE [LARGE SCALE GENOMIC DNA]</scope>
    <source>
        <strain evidence="2">MED-G28</strain>
    </source>
</reference>
<dbReference type="Gene3D" id="2.40.160.10">
    <property type="entry name" value="Porin"/>
    <property type="match status" value="1"/>
</dbReference>
<evidence type="ECO:0000313" key="2">
    <source>
        <dbReference type="EMBL" id="PDH32255.1"/>
    </source>
</evidence>
<gene>
    <name evidence="2" type="ORF">CNF02_12420</name>
</gene>
<feature type="chain" id="PRO_5012563007" description="Porin" evidence="1">
    <location>
        <begin position="24"/>
        <end position="367"/>
    </location>
</feature>
<name>A0A2A5W6U5_9GAMM</name>
<dbReference type="AlphaFoldDB" id="A0A2A5W6U5"/>
<protein>
    <recommendedName>
        <fullName evidence="4">Porin</fullName>
    </recommendedName>
</protein>